<evidence type="ECO:0000256" key="2">
    <source>
        <dbReference type="SAM" id="SignalP"/>
    </source>
</evidence>
<reference evidence="3 4" key="1">
    <citation type="submission" date="2018-11" db="EMBL/GenBank/DDBJ databases">
        <title>Whole genome sequence of Streptomyces paromomycinus NBRC 15454(T).</title>
        <authorList>
            <person name="Komaki H."/>
            <person name="Tamura T."/>
        </authorList>
    </citation>
    <scope>NUCLEOTIDE SEQUENCE [LARGE SCALE GENOMIC DNA]</scope>
    <source>
        <strain evidence="3 4">NBRC 15454</strain>
    </source>
</reference>
<proteinExistence type="predicted"/>
<keyword evidence="4" id="KW-1185">Reference proteome</keyword>
<organism evidence="3 4">
    <name type="scientific">Streptomyces paromomycinus</name>
    <name type="common">Streptomyces rimosus subsp. paromomycinus</name>
    <dbReference type="NCBI Taxonomy" id="92743"/>
    <lineage>
        <taxon>Bacteria</taxon>
        <taxon>Bacillati</taxon>
        <taxon>Actinomycetota</taxon>
        <taxon>Actinomycetes</taxon>
        <taxon>Kitasatosporales</taxon>
        <taxon>Streptomycetaceae</taxon>
        <taxon>Streptomyces</taxon>
    </lineage>
</organism>
<accession>A0A401W6R0</accession>
<feature type="region of interest" description="Disordered" evidence="1">
    <location>
        <begin position="26"/>
        <end position="73"/>
    </location>
</feature>
<gene>
    <name evidence="3" type="ORF">GKJPGBOP_04757</name>
</gene>
<keyword evidence="2" id="KW-0732">Signal</keyword>
<dbReference type="AlphaFoldDB" id="A0A401W6R0"/>
<comment type="caution">
    <text evidence="3">The sequence shown here is derived from an EMBL/GenBank/DDBJ whole genome shotgun (WGS) entry which is preliminary data.</text>
</comment>
<name>A0A401W6R0_STREY</name>
<sequence length="218" mass="23288">MLRSLPAVTLALTVMCALVSGCDGTGEPKSAGRTAGASAPALLWPGRTPAPQQTYEPNSAERPEPLRGAPHVPSGDIHRVSALAVAQARVAAMSGNLDEDGTREKIQACRAAGRKPCPVLTPQYRDLTGDGKDELLLGIESGKTFLFLWGFMVKDGVVTQIMDAGVTPLSVQLSGHDVIIREPAGPGGYSLRRVYSWDDHLQAMNERVIEYDASRPTR</sequence>
<feature type="signal peptide" evidence="2">
    <location>
        <begin position="1"/>
        <end position="19"/>
    </location>
</feature>
<protein>
    <submittedName>
        <fullName evidence="3">Lipoprotein</fullName>
    </submittedName>
</protein>
<dbReference type="Proteomes" id="UP000286746">
    <property type="component" value="Unassembled WGS sequence"/>
</dbReference>
<evidence type="ECO:0000313" key="4">
    <source>
        <dbReference type="Proteomes" id="UP000286746"/>
    </source>
</evidence>
<dbReference type="PROSITE" id="PS51257">
    <property type="entry name" value="PROKAR_LIPOPROTEIN"/>
    <property type="match status" value="1"/>
</dbReference>
<evidence type="ECO:0000256" key="1">
    <source>
        <dbReference type="SAM" id="MobiDB-lite"/>
    </source>
</evidence>
<keyword evidence="3" id="KW-0449">Lipoprotein</keyword>
<evidence type="ECO:0000313" key="3">
    <source>
        <dbReference type="EMBL" id="GCD45037.1"/>
    </source>
</evidence>
<dbReference type="EMBL" id="BHZD01000001">
    <property type="protein sequence ID" value="GCD45037.1"/>
    <property type="molecule type" value="Genomic_DNA"/>
</dbReference>
<feature type="chain" id="PRO_5039471877" evidence="2">
    <location>
        <begin position="20"/>
        <end position="218"/>
    </location>
</feature>
<dbReference type="RefSeq" id="WP_125055717.1">
    <property type="nucleotide sequence ID" value="NZ_BHZD01000001.1"/>
</dbReference>